<evidence type="ECO:0000313" key="1">
    <source>
        <dbReference type="EMBL" id="KAJ7997914.1"/>
    </source>
</evidence>
<organism evidence="1 2">
    <name type="scientific">Dallia pectoralis</name>
    <name type="common">Alaska blackfish</name>
    <dbReference type="NCBI Taxonomy" id="75939"/>
    <lineage>
        <taxon>Eukaryota</taxon>
        <taxon>Metazoa</taxon>
        <taxon>Chordata</taxon>
        <taxon>Craniata</taxon>
        <taxon>Vertebrata</taxon>
        <taxon>Euteleostomi</taxon>
        <taxon>Actinopterygii</taxon>
        <taxon>Neopterygii</taxon>
        <taxon>Teleostei</taxon>
        <taxon>Protacanthopterygii</taxon>
        <taxon>Esociformes</taxon>
        <taxon>Umbridae</taxon>
        <taxon>Dallia</taxon>
    </lineage>
</organism>
<reference evidence="1" key="1">
    <citation type="submission" date="2021-05" db="EMBL/GenBank/DDBJ databases">
        <authorList>
            <person name="Pan Q."/>
            <person name="Jouanno E."/>
            <person name="Zahm M."/>
            <person name="Klopp C."/>
            <person name="Cabau C."/>
            <person name="Louis A."/>
            <person name="Berthelot C."/>
            <person name="Parey E."/>
            <person name="Roest Crollius H."/>
            <person name="Montfort J."/>
            <person name="Robinson-Rechavi M."/>
            <person name="Bouchez O."/>
            <person name="Lampietro C."/>
            <person name="Lopez Roques C."/>
            <person name="Donnadieu C."/>
            <person name="Postlethwait J."/>
            <person name="Bobe J."/>
            <person name="Dillon D."/>
            <person name="Chandos A."/>
            <person name="von Hippel F."/>
            <person name="Guiguen Y."/>
        </authorList>
    </citation>
    <scope>NUCLEOTIDE SEQUENCE</scope>
    <source>
        <strain evidence="1">YG-Jan2019</strain>
    </source>
</reference>
<proteinExistence type="predicted"/>
<gene>
    <name evidence="1" type="ORF">DPEC_G00217110</name>
</gene>
<keyword evidence="2" id="KW-1185">Reference proteome</keyword>
<comment type="caution">
    <text evidence="1">The sequence shown here is derived from an EMBL/GenBank/DDBJ whole genome shotgun (WGS) entry which is preliminary data.</text>
</comment>
<protein>
    <submittedName>
        <fullName evidence="1">Uncharacterized protein</fullName>
    </submittedName>
</protein>
<name>A0ACC2G2I0_DALPE</name>
<evidence type="ECO:0000313" key="2">
    <source>
        <dbReference type="Proteomes" id="UP001157502"/>
    </source>
</evidence>
<feature type="non-terminal residue" evidence="1">
    <location>
        <position position="1"/>
    </location>
</feature>
<sequence>LIVLVGLYNNCTCSAQPGSPSHRQLIHIPGWLGGGGGGVDRALVTCIRIPAATWQEFKMSPKERSCSRFATASAGTIFCRKGQHCTGCKCTWRTQGQVTIQNLSYFDTNDEI</sequence>
<dbReference type="Proteomes" id="UP001157502">
    <property type="component" value="Chromosome 18"/>
</dbReference>
<accession>A0ACC2G2I0</accession>
<dbReference type="EMBL" id="CM055745">
    <property type="protein sequence ID" value="KAJ7997914.1"/>
    <property type="molecule type" value="Genomic_DNA"/>
</dbReference>